<keyword evidence="2 7" id="KW-0812">Transmembrane</keyword>
<evidence type="ECO:0000256" key="4">
    <source>
        <dbReference type="ARBA" id="ARBA00023136"/>
    </source>
</evidence>
<comment type="catalytic activity">
    <reaction evidence="6">
        <text>L-cysteinyl-[protein] + hexadecanoyl-CoA = S-hexadecanoyl-L-cysteinyl-[protein] + CoA</text>
        <dbReference type="Rhea" id="RHEA:36683"/>
        <dbReference type="Rhea" id="RHEA-COMP:10131"/>
        <dbReference type="Rhea" id="RHEA-COMP:11032"/>
        <dbReference type="ChEBI" id="CHEBI:29950"/>
        <dbReference type="ChEBI" id="CHEBI:57287"/>
        <dbReference type="ChEBI" id="CHEBI:57379"/>
        <dbReference type="ChEBI" id="CHEBI:74151"/>
        <dbReference type="EC" id="2.3.1.225"/>
    </reaction>
    <physiologicalReaction direction="left-to-right" evidence="6">
        <dbReference type="Rhea" id="RHEA:36684"/>
    </physiologicalReaction>
</comment>
<keyword evidence="4 7" id="KW-0472">Membrane</keyword>
<keyword evidence="7" id="KW-0808">Transferase</keyword>
<feature type="compositionally biased region" description="Pro residues" evidence="8">
    <location>
        <begin position="444"/>
        <end position="457"/>
    </location>
</feature>
<feature type="compositionally biased region" description="Polar residues" evidence="8">
    <location>
        <begin position="393"/>
        <end position="403"/>
    </location>
</feature>
<dbReference type="AlphaFoldDB" id="A0AAE1A5I1"/>
<gene>
    <name evidence="10" type="ORF">RRG08_043584</name>
</gene>
<evidence type="ECO:0000256" key="1">
    <source>
        <dbReference type="ARBA" id="ARBA00004141"/>
    </source>
</evidence>
<evidence type="ECO:0000256" key="2">
    <source>
        <dbReference type="ARBA" id="ARBA00022692"/>
    </source>
</evidence>
<feature type="compositionally biased region" description="Basic and acidic residues" evidence="8">
    <location>
        <begin position="502"/>
        <end position="530"/>
    </location>
</feature>
<feature type="compositionally biased region" description="Basic and acidic residues" evidence="8">
    <location>
        <begin position="298"/>
        <end position="307"/>
    </location>
</feature>
<dbReference type="EMBL" id="JAWDGP010002612">
    <property type="protein sequence ID" value="KAK3781673.1"/>
    <property type="molecule type" value="Genomic_DNA"/>
</dbReference>
<dbReference type="InterPro" id="IPR001594">
    <property type="entry name" value="Palmitoyltrfase_DHHC"/>
</dbReference>
<evidence type="ECO:0000256" key="3">
    <source>
        <dbReference type="ARBA" id="ARBA00022989"/>
    </source>
</evidence>
<evidence type="ECO:0000256" key="8">
    <source>
        <dbReference type="SAM" id="MobiDB-lite"/>
    </source>
</evidence>
<evidence type="ECO:0000259" key="9">
    <source>
        <dbReference type="Pfam" id="PF01529"/>
    </source>
</evidence>
<feature type="compositionally biased region" description="Polar residues" evidence="8">
    <location>
        <begin position="714"/>
        <end position="724"/>
    </location>
</feature>
<feature type="transmembrane region" description="Helical" evidence="7">
    <location>
        <begin position="180"/>
        <end position="206"/>
    </location>
</feature>
<feature type="transmembrane region" description="Helical" evidence="7">
    <location>
        <begin position="144"/>
        <end position="168"/>
    </location>
</feature>
<dbReference type="PANTHER" id="PTHR12349">
    <property type="entry name" value="ANKYRIN REPEAT AND LEM DOMAIN-CONTAINING PROTEIN 2"/>
    <property type="match status" value="1"/>
</dbReference>
<dbReference type="GO" id="GO:0016020">
    <property type="term" value="C:membrane"/>
    <property type="evidence" value="ECO:0007669"/>
    <property type="project" value="UniProtKB-SubCell"/>
</dbReference>
<feature type="compositionally biased region" description="Polar residues" evidence="8">
    <location>
        <begin position="485"/>
        <end position="496"/>
    </location>
</feature>
<sequence length="837" mass="92154">MTKCELSTRIIPATCAWFLIIVCTGLYFAFVCRYLMEEYNYAFPIAQGVITLFMMLNLCLSTFMDPGIFPRAPDDEAKDDDFRSPLYKTIDIKGVSTRMKWCTTCQFYRPPRSSHCSSCDNCIDTFDHHCPWLNNCIGRRNYRYFFTFLLTLCVHIVTIFAQCAVYAIHHNSNLLRPGPIISIIIMVVIGIIIVPVFGLTGFHMFLVAKGTTTNEQVTGKFKGGPNPFTRGCVKNCFYVFYGPRWPKLMGYIPRTKTVKLDSSKITYTAAGNNVSINQGSSSNGIRTINKNHNWRPRSTHEHDEYFDKSSQSCEHDEYLDKSSQSFDCEPSVHSASRKQGGSYTNLFDSTAAPTSVGGSLQARSQLNIKRSGSPPSLRQATSKNTFERPSGKVSGSSFAVQNGNGFGRHKAPLVMGEEDTVLGRGPTQSPSVVGSPGIKRSLPPQGPQSPNLPPRAPTKPTGRVSSPPSAQRGAGRPSYLPHSPSPSRGTSATTGPLPSHSPIKDRARNFYPSRSRENLVRSRENLDRSQESLSGQRSPGDPLNNSRDRLTSGRGHLASSSDRLQSVGDSSFDQRSFSSNTLDHATNREYRTKDPRARDHTDDTRVDKGDCRRGSEAQARETSSSRDRSRSFDFDPPQVRSAGGLRDHERFMGPGGGGSRERSLPRNMSEPVPGRAGSLSPTGPQTALGRHPLHTLPSASNSLGRGNSEHYHPASSTGSLRSANSVPVHHHHHHHHHPSSPSPYVGGASVQHNLSFGASTISSRHPSQSSFISSTTSSTQPLAQHPDGRPMSFVRALQVTDAVEIRDKRINERLRRQSQSARKESAKSVYDTYEASV</sequence>
<dbReference type="Proteomes" id="UP001283361">
    <property type="component" value="Unassembled WGS sequence"/>
</dbReference>
<evidence type="ECO:0000256" key="6">
    <source>
        <dbReference type="ARBA" id="ARBA00047790"/>
    </source>
</evidence>
<feature type="transmembrane region" description="Helical" evidence="7">
    <location>
        <begin position="12"/>
        <end position="36"/>
    </location>
</feature>
<feature type="compositionally biased region" description="Polar residues" evidence="8">
    <location>
        <begin position="558"/>
        <end position="584"/>
    </location>
</feature>
<feature type="compositionally biased region" description="Low complexity" evidence="8">
    <location>
        <begin position="767"/>
        <end position="779"/>
    </location>
</feature>
<comment type="similarity">
    <text evidence="5">Belongs to the DHHC palmitoyltransferase family. ERF2/ZDHHC9 subfamily.</text>
</comment>
<feature type="domain" description="Palmitoyltransferase DHHC" evidence="9">
    <location>
        <begin position="98"/>
        <end position="218"/>
    </location>
</feature>
<dbReference type="EC" id="2.3.1.225" evidence="7"/>
<evidence type="ECO:0000256" key="7">
    <source>
        <dbReference type="RuleBase" id="RU079119"/>
    </source>
</evidence>
<protein>
    <recommendedName>
        <fullName evidence="7">Palmitoyltransferase</fullName>
        <ecNumber evidence="7">2.3.1.225</ecNumber>
    </recommendedName>
</protein>
<feature type="region of interest" description="Disordered" evidence="8">
    <location>
        <begin position="814"/>
        <end position="837"/>
    </location>
</feature>
<dbReference type="GO" id="GO:0019706">
    <property type="term" value="F:protein-cysteine S-palmitoyltransferase activity"/>
    <property type="evidence" value="ECO:0007669"/>
    <property type="project" value="UniProtKB-EC"/>
</dbReference>
<feature type="region of interest" description="Disordered" evidence="8">
    <location>
        <begin position="365"/>
        <end position="789"/>
    </location>
</feature>
<comment type="subcellular location">
    <subcellularLocation>
        <location evidence="1">Membrane</location>
        <topology evidence="1">Multi-pass membrane protein</topology>
    </subcellularLocation>
</comment>
<organism evidence="10 11">
    <name type="scientific">Elysia crispata</name>
    <name type="common">lettuce slug</name>
    <dbReference type="NCBI Taxonomy" id="231223"/>
    <lineage>
        <taxon>Eukaryota</taxon>
        <taxon>Metazoa</taxon>
        <taxon>Spiralia</taxon>
        <taxon>Lophotrochozoa</taxon>
        <taxon>Mollusca</taxon>
        <taxon>Gastropoda</taxon>
        <taxon>Heterobranchia</taxon>
        <taxon>Euthyneura</taxon>
        <taxon>Panpulmonata</taxon>
        <taxon>Sacoglossa</taxon>
        <taxon>Placobranchoidea</taxon>
        <taxon>Plakobranchidae</taxon>
        <taxon>Elysia</taxon>
    </lineage>
</organism>
<feature type="compositionally biased region" description="Polar residues" evidence="8">
    <location>
        <begin position="750"/>
        <end position="766"/>
    </location>
</feature>
<keyword evidence="11" id="KW-1185">Reference proteome</keyword>
<proteinExistence type="inferred from homology"/>
<dbReference type="Pfam" id="PF01529">
    <property type="entry name" value="DHHC"/>
    <property type="match status" value="1"/>
</dbReference>
<comment type="domain">
    <text evidence="7">The DHHC domain is required for palmitoyltransferase activity.</text>
</comment>
<feature type="transmembrane region" description="Helical" evidence="7">
    <location>
        <begin position="42"/>
        <end position="63"/>
    </location>
</feature>
<feature type="compositionally biased region" description="Basic residues" evidence="8">
    <location>
        <begin position="728"/>
        <end position="738"/>
    </location>
</feature>
<reference evidence="10" key="1">
    <citation type="journal article" date="2023" name="G3 (Bethesda)">
        <title>A reference genome for the long-term kleptoplast-retaining sea slug Elysia crispata morphotype clarki.</title>
        <authorList>
            <person name="Eastman K.E."/>
            <person name="Pendleton A.L."/>
            <person name="Shaikh M.A."/>
            <person name="Suttiyut T."/>
            <person name="Ogas R."/>
            <person name="Tomko P."/>
            <person name="Gavelis G."/>
            <person name="Widhalm J.R."/>
            <person name="Wisecaver J.H."/>
        </authorList>
    </citation>
    <scope>NUCLEOTIDE SEQUENCE</scope>
    <source>
        <strain evidence="10">ECLA1</strain>
    </source>
</reference>
<feature type="compositionally biased region" description="Basic and acidic residues" evidence="8">
    <location>
        <begin position="814"/>
        <end position="826"/>
    </location>
</feature>
<evidence type="ECO:0000256" key="5">
    <source>
        <dbReference type="ARBA" id="ARBA00023463"/>
    </source>
</evidence>
<feature type="compositionally biased region" description="Polar residues" evidence="8">
    <location>
        <begin position="365"/>
        <end position="384"/>
    </location>
</feature>
<dbReference type="PROSITE" id="PS50216">
    <property type="entry name" value="DHHC"/>
    <property type="match status" value="1"/>
</dbReference>
<evidence type="ECO:0000313" key="11">
    <source>
        <dbReference type="Proteomes" id="UP001283361"/>
    </source>
</evidence>
<feature type="compositionally biased region" description="Polar residues" evidence="8">
    <location>
        <begin position="278"/>
        <end position="291"/>
    </location>
</feature>
<feature type="compositionally biased region" description="Basic and acidic residues" evidence="8">
    <location>
        <begin position="585"/>
        <end position="633"/>
    </location>
</feature>
<evidence type="ECO:0000313" key="10">
    <source>
        <dbReference type="EMBL" id="KAK3781673.1"/>
    </source>
</evidence>
<name>A0AAE1A5I1_9GAST</name>
<keyword evidence="3 7" id="KW-1133">Transmembrane helix</keyword>
<accession>A0AAE1A5I1</accession>
<dbReference type="PANTHER" id="PTHR12349:SF2">
    <property type="entry name" value="PALMITOYLTRANSFERASE ZDHHC8"/>
    <property type="match status" value="1"/>
</dbReference>
<comment type="caution">
    <text evidence="10">The sequence shown here is derived from an EMBL/GenBank/DDBJ whole genome shotgun (WGS) entry which is preliminary data.</text>
</comment>
<keyword evidence="7" id="KW-0012">Acyltransferase</keyword>
<feature type="region of interest" description="Disordered" evidence="8">
    <location>
        <begin position="278"/>
        <end position="307"/>
    </location>
</feature>